<organism evidence="2 3">
    <name type="scientific">Campylobacter canadensis</name>
    <dbReference type="NCBI Taxonomy" id="449520"/>
    <lineage>
        <taxon>Bacteria</taxon>
        <taxon>Pseudomonadati</taxon>
        <taxon>Campylobacterota</taxon>
        <taxon>Epsilonproteobacteria</taxon>
        <taxon>Campylobacterales</taxon>
        <taxon>Campylobacteraceae</taxon>
        <taxon>Campylobacter</taxon>
    </lineage>
</organism>
<feature type="compositionally biased region" description="Basic and acidic residues" evidence="1">
    <location>
        <begin position="98"/>
        <end position="114"/>
    </location>
</feature>
<dbReference type="Proteomes" id="UP000786183">
    <property type="component" value="Unassembled WGS sequence"/>
</dbReference>
<evidence type="ECO:0000256" key="1">
    <source>
        <dbReference type="SAM" id="MobiDB-lite"/>
    </source>
</evidence>
<evidence type="ECO:0008006" key="4">
    <source>
        <dbReference type="Google" id="ProtNLM"/>
    </source>
</evidence>
<proteinExistence type="predicted"/>
<reference evidence="2 3" key="1">
    <citation type="submission" date="2020-07" db="EMBL/GenBank/DDBJ databases">
        <title>Transfer of Campylobacter canadensis to the novel genus Avispirillum gen. nov., that also includes two novel species recovered from migratory waterfowl: Avispirillum anseris sp. nov. and Avispirillum brantae sp. nov.</title>
        <authorList>
            <person name="Miller W.G."/>
            <person name="Chapman M.H."/>
            <person name="Yee E."/>
            <person name="Inglis G.D."/>
        </authorList>
    </citation>
    <scope>NUCLEOTIDE SEQUENCE [LARGE SCALE GENOMIC DNA]</scope>
    <source>
        <strain evidence="2 3">L283</strain>
    </source>
</reference>
<sequence length="123" mass="14248">MRVILINNNPIISRLVERSMQKLNYAFVEYDNTSSLEECDLIIIDSSVEVSVDECKNFAKELLFIIDKNTSIDGYKYIFKPFLPTDFVSLVQDMLEPKEETDNKAAQEDIKEEITNLDESNEE</sequence>
<accession>A0ABS7WS22</accession>
<evidence type="ECO:0000313" key="3">
    <source>
        <dbReference type="Proteomes" id="UP000786183"/>
    </source>
</evidence>
<feature type="non-terminal residue" evidence="2">
    <location>
        <position position="123"/>
    </location>
</feature>
<protein>
    <recommendedName>
        <fullName evidence="4">Response regulatory domain-containing protein</fullName>
    </recommendedName>
</protein>
<evidence type="ECO:0000313" key="2">
    <source>
        <dbReference type="EMBL" id="MBZ7987313.1"/>
    </source>
</evidence>
<name>A0ABS7WS22_9BACT</name>
<feature type="region of interest" description="Disordered" evidence="1">
    <location>
        <begin position="98"/>
        <end position="123"/>
    </location>
</feature>
<keyword evidence="3" id="KW-1185">Reference proteome</keyword>
<gene>
    <name evidence="2" type="ORF">AVCANL283_04215</name>
</gene>
<comment type="caution">
    <text evidence="2">The sequence shown here is derived from an EMBL/GenBank/DDBJ whole genome shotgun (WGS) entry which is preliminary data.</text>
</comment>
<dbReference type="EMBL" id="JACGBB010000007">
    <property type="protein sequence ID" value="MBZ7987313.1"/>
    <property type="molecule type" value="Genomic_DNA"/>
</dbReference>